<proteinExistence type="predicted"/>
<dbReference type="Proteomes" id="UP000265520">
    <property type="component" value="Unassembled WGS sequence"/>
</dbReference>
<protein>
    <submittedName>
        <fullName evidence="1">Uncharacterized protein</fullName>
    </submittedName>
</protein>
<organism evidence="1 2">
    <name type="scientific">Trifolium medium</name>
    <dbReference type="NCBI Taxonomy" id="97028"/>
    <lineage>
        <taxon>Eukaryota</taxon>
        <taxon>Viridiplantae</taxon>
        <taxon>Streptophyta</taxon>
        <taxon>Embryophyta</taxon>
        <taxon>Tracheophyta</taxon>
        <taxon>Spermatophyta</taxon>
        <taxon>Magnoliopsida</taxon>
        <taxon>eudicotyledons</taxon>
        <taxon>Gunneridae</taxon>
        <taxon>Pentapetalae</taxon>
        <taxon>rosids</taxon>
        <taxon>fabids</taxon>
        <taxon>Fabales</taxon>
        <taxon>Fabaceae</taxon>
        <taxon>Papilionoideae</taxon>
        <taxon>50 kb inversion clade</taxon>
        <taxon>NPAAA clade</taxon>
        <taxon>Hologalegina</taxon>
        <taxon>IRL clade</taxon>
        <taxon>Trifolieae</taxon>
        <taxon>Trifolium</taxon>
    </lineage>
</organism>
<keyword evidence="2" id="KW-1185">Reference proteome</keyword>
<accession>A0A392VW24</accession>
<comment type="caution">
    <text evidence="1">The sequence shown here is derived from an EMBL/GenBank/DDBJ whole genome shotgun (WGS) entry which is preliminary data.</text>
</comment>
<sequence>ISLMPLSFAKKWKIGKLNTTDTMEIVLADQSILHPSAIIKDVLVKIKDL</sequence>
<feature type="non-terminal residue" evidence="1">
    <location>
        <position position="49"/>
    </location>
</feature>
<evidence type="ECO:0000313" key="1">
    <source>
        <dbReference type="EMBL" id="MCI90650.1"/>
    </source>
</evidence>
<name>A0A392VW24_9FABA</name>
<evidence type="ECO:0000313" key="2">
    <source>
        <dbReference type="Proteomes" id="UP000265520"/>
    </source>
</evidence>
<dbReference type="EMBL" id="LXQA011250421">
    <property type="protein sequence ID" value="MCI90650.1"/>
    <property type="molecule type" value="Genomic_DNA"/>
</dbReference>
<feature type="non-terminal residue" evidence="1">
    <location>
        <position position="1"/>
    </location>
</feature>
<reference evidence="1 2" key="1">
    <citation type="journal article" date="2018" name="Front. Plant Sci.">
        <title>Red Clover (Trifolium pratense) and Zigzag Clover (T. medium) - A Picture of Genomic Similarities and Differences.</title>
        <authorList>
            <person name="Dluhosova J."/>
            <person name="Istvanek J."/>
            <person name="Nedelnik J."/>
            <person name="Repkova J."/>
        </authorList>
    </citation>
    <scope>NUCLEOTIDE SEQUENCE [LARGE SCALE GENOMIC DNA]</scope>
    <source>
        <strain evidence="2">cv. 10/8</strain>
        <tissue evidence="1">Leaf</tissue>
    </source>
</reference>
<dbReference type="AlphaFoldDB" id="A0A392VW24"/>